<dbReference type="GO" id="GO:0003899">
    <property type="term" value="F:DNA-directed RNA polymerase activity"/>
    <property type="evidence" value="ECO:0007669"/>
    <property type="project" value="UniProtKB-EC"/>
</dbReference>
<comment type="catalytic activity">
    <reaction evidence="7">
        <text>RNA(n) + a ribonucleoside 5'-triphosphate = RNA(n+1) + diphosphate</text>
        <dbReference type="Rhea" id="RHEA:21248"/>
        <dbReference type="Rhea" id="RHEA-COMP:14527"/>
        <dbReference type="Rhea" id="RHEA-COMP:17342"/>
        <dbReference type="ChEBI" id="CHEBI:33019"/>
        <dbReference type="ChEBI" id="CHEBI:61557"/>
        <dbReference type="ChEBI" id="CHEBI:140395"/>
        <dbReference type="EC" id="2.7.7.6"/>
    </reaction>
</comment>
<dbReference type="InterPro" id="IPR043502">
    <property type="entry name" value="DNA/RNA_pol_sf"/>
</dbReference>
<keyword evidence="3" id="KW-0240">DNA-directed RNA polymerase</keyword>
<feature type="domain" description="DNA-directed RNA polymerase C-terminal" evidence="8">
    <location>
        <begin position="15"/>
        <end position="159"/>
    </location>
</feature>
<evidence type="ECO:0000256" key="4">
    <source>
        <dbReference type="ARBA" id="ARBA00022679"/>
    </source>
</evidence>
<evidence type="ECO:0000256" key="6">
    <source>
        <dbReference type="ARBA" id="ARBA00023163"/>
    </source>
</evidence>
<dbReference type="SUPFAM" id="SSF56672">
    <property type="entry name" value="DNA/RNA polymerases"/>
    <property type="match status" value="1"/>
</dbReference>
<evidence type="ECO:0000256" key="1">
    <source>
        <dbReference type="ARBA" id="ARBA00009493"/>
    </source>
</evidence>
<keyword evidence="6" id="KW-0804">Transcription</keyword>
<evidence type="ECO:0000313" key="10">
    <source>
        <dbReference type="Proteomes" id="UP000240218"/>
    </source>
</evidence>
<dbReference type="EC" id="2.7.7.6" evidence="2"/>
<accession>A0A2P0PAN6</accession>
<name>A0A2P0PAN6_9CAUD</name>
<dbReference type="Pfam" id="PF00940">
    <property type="entry name" value="RNA_pol"/>
    <property type="match status" value="1"/>
</dbReference>
<keyword evidence="4" id="KW-0808">Transferase</keyword>
<dbReference type="EMBL" id="KY514264">
    <property type="protein sequence ID" value="ARB11750.1"/>
    <property type="molecule type" value="Genomic_DNA"/>
</dbReference>
<proteinExistence type="inferred from homology"/>
<dbReference type="InterPro" id="IPR046950">
    <property type="entry name" value="DNA-dir_Rpol_C_phage-type"/>
</dbReference>
<protein>
    <recommendedName>
        <fullName evidence="2">DNA-directed RNA polymerase</fullName>
        <ecNumber evidence="2">2.7.7.6</ecNumber>
    </recommendedName>
</protein>
<dbReference type="Proteomes" id="UP000240218">
    <property type="component" value="Segment"/>
</dbReference>
<dbReference type="GO" id="GO:0006351">
    <property type="term" value="P:DNA-templated transcription"/>
    <property type="evidence" value="ECO:0007669"/>
    <property type="project" value="InterPro"/>
</dbReference>
<dbReference type="GO" id="GO:0000428">
    <property type="term" value="C:DNA-directed RNA polymerase complex"/>
    <property type="evidence" value="ECO:0007669"/>
    <property type="project" value="UniProtKB-KW"/>
</dbReference>
<dbReference type="PROSITE" id="PS00489">
    <property type="entry name" value="RNA_POL_PHAGE_2"/>
    <property type="match status" value="1"/>
</dbReference>
<dbReference type="GO" id="GO:0001018">
    <property type="term" value="F:mitochondrial promoter sequence-specific DNA binding"/>
    <property type="evidence" value="ECO:0007669"/>
    <property type="project" value="TreeGrafter"/>
</dbReference>
<evidence type="ECO:0000256" key="5">
    <source>
        <dbReference type="ARBA" id="ARBA00022695"/>
    </source>
</evidence>
<keyword evidence="10" id="KW-1185">Reference proteome</keyword>
<reference evidence="9 10" key="1">
    <citation type="submission" date="2017-01" db="EMBL/GenBank/DDBJ databases">
        <title>Isolation and charaterisation of Pectobacterium phages.</title>
        <authorList>
            <person name="Buttimer C.T.H."/>
            <person name="Lucid A."/>
            <person name="Coffey A."/>
        </authorList>
    </citation>
    <scope>NUCLEOTIDE SEQUENCE [LARGE SCALE GENOMIC DNA]</scope>
</reference>
<evidence type="ECO:0000256" key="7">
    <source>
        <dbReference type="ARBA" id="ARBA00048552"/>
    </source>
</evidence>
<comment type="similarity">
    <text evidence="1">Belongs to the phage and mitochondrial RNA polymerase family.</text>
</comment>
<dbReference type="InterPro" id="IPR002092">
    <property type="entry name" value="DNA-dir_Rpol_phage-type"/>
</dbReference>
<dbReference type="PANTHER" id="PTHR10102">
    <property type="entry name" value="DNA-DIRECTED RNA POLYMERASE, MITOCHONDRIAL"/>
    <property type="match status" value="1"/>
</dbReference>
<evidence type="ECO:0000256" key="2">
    <source>
        <dbReference type="ARBA" id="ARBA00012418"/>
    </source>
</evidence>
<evidence type="ECO:0000259" key="8">
    <source>
        <dbReference type="Pfam" id="PF00940"/>
    </source>
</evidence>
<evidence type="ECO:0000256" key="3">
    <source>
        <dbReference type="ARBA" id="ARBA00022478"/>
    </source>
</evidence>
<sequence length="426" mass="47789">MQHTINFGTGFQRFNGWEYLCIDAANHYGMDKELFETRIQFIEDNIDNLDLLADKAEEPELFRKASMVIDRARRGLAVGHIVHFDACCSGIQIMSALTGCIAGAYNTGMIDPRQRMDAYSNTTAEMNRLLLESGHATITVPRKDVKQAVMTSGYGSKAVPKRVFGEGDMLDTFYNAAMTIAPGAFQLMDELLGSWRPYALDHTLVFPDGFTAVMKVMETKETRIEVDELDHATFTLQYKVNEGTERGRANVANTIHGCDAYLLRGIERRCNYDPVVVRRANDLLVQAQVMRASGTKKQPLGEVDDFTTLVKLGMKAKIADLSLLPLLTADNVHKLPDWMLNKLVSITDDMLTYNPFPVITVHDAFGCHANNCDITRYWYKSIMADFADSDMLSMLLNQLYGTTDGVYEKLSNDLGDKIRNSNYCLS</sequence>
<gene>
    <name evidence="9" type="ORF">CB1_23</name>
</gene>
<dbReference type="Gene3D" id="1.10.287.280">
    <property type="match status" value="1"/>
</dbReference>
<keyword evidence="5" id="KW-0548">Nucleotidyltransferase</keyword>
<organism evidence="9 10">
    <name type="scientific">Pectobacterium phage vB_PatP_CB1</name>
    <dbReference type="NCBI Taxonomy" id="1958917"/>
    <lineage>
        <taxon>Viruses</taxon>
        <taxon>Duplodnaviria</taxon>
        <taxon>Heunggongvirae</taxon>
        <taxon>Uroviricota</taxon>
        <taxon>Caudoviricetes</taxon>
        <taxon>Schitoviridae</taxon>
        <taxon>Cbunavirus</taxon>
        <taxon>Cbunavirus CB1</taxon>
    </lineage>
</organism>
<evidence type="ECO:0000313" key="9">
    <source>
        <dbReference type="EMBL" id="ARB11750.1"/>
    </source>
</evidence>
<dbReference type="PANTHER" id="PTHR10102:SF0">
    <property type="entry name" value="DNA-DIRECTED RNA POLYMERASE, MITOCHONDRIAL"/>
    <property type="match status" value="1"/>
</dbReference>